<keyword evidence="2" id="KW-1185">Reference proteome</keyword>
<evidence type="ECO:0000313" key="2">
    <source>
        <dbReference type="Proteomes" id="UP000076761"/>
    </source>
</evidence>
<dbReference type="InParanoid" id="A0A165RM91"/>
<sequence length="166" mass="18489">MVGSKSVAREDHIQAEEHLCSKLTTERFPSQAAGSPLAHVNGSLNKTSYQKYSEQINGSPTNPFAPFNLKQDWEVAHWAKLRGPGSTALTEPLQIEDVCHSLGLSYKDADTLNKLIDQLPGRPMFKREEVVVAGEAFEVYYRDVIACIQALYSDAEFAKDMIFVPE</sequence>
<dbReference type="Pfam" id="PF18759">
    <property type="entry name" value="Plavaka"/>
    <property type="match status" value="1"/>
</dbReference>
<protein>
    <submittedName>
        <fullName evidence="1">Uncharacterized protein</fullName>
    </submittedName>
</protein>
<name>A0A165RM91_9AGAM</name>
<gene>
    <name evidence="1" type="ORF">NEOLEDRAFT_1068151</name>
</gene>
<dbReference type="STRING" id="1314782.A0A165RM91"/>
<organism evidence="1 2">
    <name type="scientific">Neolentinus lepideus HHB14362 ss-1</name>
    <dbReference type="NCBI Taxonomy" id="1314782"/>
    <lineage>
        <taxon>Eukaryota</taxon>
        <taxon>Fungi</taxon>
        <taxon>Dikarya</taxon>
        <taxon>Basidiomycota</taxon>
        <taxon>Agaricomycotina</taxon>
        <taxon>Agaricomycetes</taxon>
        <taxon>Gloeophyllales</taxon>
        <taxon>Gloeophyllaceae</taxon>
        <taxon>Neolentinus</taxon>
    </lineage>
</organism>
<evidence type="ECO:0000313" key="1">
    <source>
        <dbReference type="EMBL" id="KZT24020.1"/>
    </source>
</evidence>
<proteinExistence type="predicted"/>
<reference evidence="1 2" key="1">
    <citation type="journal article" date="2016" name="Mol. Biol. Evol.">
        <title>Comparative Genomics of Early-Diverging Mushroom-Forming Fungi Provides Insights into the Origins of Lignocellulose Decay Capabilities.</title>
        <authorList>
            <person name="Nagy L.G."/>
            <person name="Riley R."/>
            <person name="Tritt A."/>
            <person name="Adam C."/>
            <person name="Daum C."/>
            <person name="Floudas D."/>
            <person name="Sun H."/>
            <person name="Yadav J.S."/>
            <person name="Pangilinan J."/>
            <person name="Larsson K.H."/>
            <person name="Matsuura K."/>
            <person name="Barry K."/>
            <person name="Labutti K."/>
            <person name="Kuo R."/>
            <person name="Ohm R.A."/>
            <person name="Bhattacharya S.S."/>
            <person name="Shirouzu T."/>
            <person name="Yoshinaga Y."/>
            <person name="Martin F.M."/>
            <person name="Grigoriev I.V."/>
            <person name="Hibbett D.S."/>
        </authorList>
    </citation>
    <scope>NUCLEOTIDE SEQUENCE [LARGE SCALE GENOMIC DNA]</scope>
    <source>
        <strain evidence="1 2">HHB14362 ss-1</strain>
    </source>
</reference>
<dbReference type="AlphaFoldDB" id="A0A165RM91"/>
<dbReference type="InterPro" id="IPR041078">
    <property type="entry name" value="Plavaka"/>
</dbReference>
<dbReference type="OrthoDB" id="2418900at2759"/>
<accession>A0A165RM91</accession>
<dbReference type="EMBL" id="KV425580">
    <property type="protein sequence ID" value="KZT24020.1"/>
    <property type="molecule type" value="Genomic_DNA"/>
</dbReference>
<dbReference type="Proteomes" id="UP000076761">
    <property type="component" value="Unassembled WGS sequence"/>
</dbReference>